<dbReference type="Proteomes" id="UP001059041">
    <property type="component" value="Linkage Group LG5"/>
</dbReference>
<dbReference type="AlphaFoldDB" id="A0A9W7WX86"/>
<dbReference type="GO" id="GO:0016829">
    <property type="term" value="F:lyase activity"/>
    <property type="evidence" value="ECO:0007669"/>
    <property type="project" value="UniProtKB-KW"/>
</dbReference>
<evidence type="ECO:0000313" key="5">
    <source>
        <dbReference type="EMBL" id="KAI7810038.1"/>
    </source>
</evidence>
<reference evidence="5" key="1">
    <citation type="submission" date="2021-02" db="EMBL/GenBank/DDBJ databases">
        <title>Comparative genomics reveals that relaxation of natural selection precedes convergent phenotypic evolution of cavefish.</title>
        <authorList>
            <person name="Peng Z."/>
        </authorList>
    </citation>
    <scope>NUCLEOTIDE SEQUENCE</scope>
    <source>
        <tissue evidence="5">Muscle</tissue>
    </source>
</reference>
<evidence type="ECO:0000256" key="2">
    <source>
        <dbReference type="ARBA" id="ARBA00011738"/>
    </source>
</evidence>
<dbReference type="FunFam" id="3.90.1150.10:FF:000065">
    <property type="entry name" value="Selenocysteine lyase"/>
    <property type="match status" value="1"/>
</dbReference>
<comment type="cofactor">
    <cofactor evidence="1">
        <name>pyridoxal 5'-phosphate</name>
        <dbReference type="ChEBI" id="CHEBI:597326"/>
    </cofactor>
</comment>
<dbReference type="InterPro" id="IPR015422">
    <property type="entry name" value="PyrdxlP-dep_Trfase_small"/>
</dbReference>
<evidence type="ECO:0000313" key="6">
    <source>
        <dbReference type="Proteomes" id="UP001059041"/>
    </source>
</evidence>
<gene>
    <name evidence="5" type="ORF">IRJ41_020735</name>
</gene>
<dbReference type="PANTHER" id="PTHR11601">
    <property type="entry name" value="CYSTEINE DESULFURYLASE FAMILY MEMBER"/>
    <property type="match status" value="1"/>
</dbReference>
<evidence type="ECO:0000256" key="1">
    <source>
        <dbReference type="ARBA" id="ARBA00001933"/>
    </source>
</evidence>
<keyword evidence="4" id="KW-0808">Transferase</keyword>
<evidence type="ECO:0000256" key="3">
    <source>
        <dbReference type="ARBA" id="ARBA00022490"/>
    </source>
</evidence>
<evidence type="ECO:0000256" key="4">
    <source>
        <dbReference type="ARBA" id="ARBA00022679"/>
    </source>
</evidence>
<accession>A0A9W7WX86</accession>
<keyword evidence="6" id="KW-1185">Reference proteome</keyword>
<dbReference type="Gene3D" id="3.90.1150.10">
    <property type="entry name" value="Aspartate Aminotransferase, domain 1"/>
    <property type="match status" value="1"/>
</dbReference>
<protein>
    <submittedName>
        <fullName evidence="5">Selenocysteine lyase</fullName>
    </submittedName>
</protein>
<dbReference type="EMBL" id="JAFHDT010000005">
    <property type="protein sequence ID" value="KAI7810038.1"/>
    <property type="molecule type" value="Genomic_DNA"/>
</dbReference>
<keyword evidence="5" id="KW-0456">Lyase</keyword>
<dbReference type="InterPro" id="IPR015424">
    <property type="entry name" value="PyrdxlP-dep_Trfase"/>
</dbReference>
<sequence length="137" mass="15696">ILITFCMFHPIEQCQHPRWKPGSEDGKHNVDSWANEIQDHPWLEFQQPQPIQSPHISPHLEWRRVLSTCRRLLASVGAACHSDRGDQASYILLNCGIPHDVATNALRISVGRSTSREDVDIVVEDLRETVEQLERIN</sequence>
<feature type="non-terminal residue" evidence="5">
    <location>
        <position position="137"/>
    </location>
</feature>
<comment type="caution">
    <text evidence="5">The sequence shown here is derived from an EMBL/GenBank/DDBJ whole genome shotgun (WGS) entry which is preliminary data.</text>
</comment>
<dbReference type="SUPFAM" id="SSF53383">
    <property type="entry name" value="PLP-dependent transferases"/>
    <property type="match status" value="1"/>
</dbReference>
<name>A0A9W7WX86_TRIRA</name>
<dbReference type="PANTHER" id="PTHR11601:SF62">
    <property type="entry name" value="SELENOCYSTEINE LYASE"/>
    <property type="match status" value="1"/>
</dbReference>
<comment type="subunit">
    <text evidence="2">Homodimer.</text>
</comment>
<keyword evidence="3" id="KW-0963">Cytoplasm</keyword>
<organism evidence="5 6">
    <name type="scientific">Triplophysa rosa</name>
    <name type="common">Cave loach</name>
    <dbReference type="NCBI Taxonomy" id="992332"/>
    <lineage>
        <taxon>Eukaryota</taxon>
        <taxon>Metazoa</taxon>
        <taxon>Chordata</taxon>
        <taxon>Craniata</taxon>
        <taxon>Vertebrata</taxon>
        <taxon>Euteleostomi</taxon>
        <taxon>Actinopterygii</taxon>
        <taxon>Neopterygii</taxon>
        <taxon>Teleostei</taxon>
        <taxon>Ostariophysi</taxon>
        <taxon>Cypriniformes</taxon>
        <taxon>Nemacheilidae</taxon>
        <taxon>Triplophysa</taxon>
    </lineage>
</organism>
<dbReference type="GO" id="GO:0016740">
    <property type="term" value="F:transferase activity"/>
    <property type="evidence" value="ECO:0007669"/>
    <property type="project" value="UniProtKB-KW"/>
</dbReference>
<proteinExistence type="predicted"/>